<accession>A0AAV4IPC3</accession>
<dbReference type="GO" id="GO:0007015">
    <property type="term" value="P:actin filament organization"/>
    <property type="evidence" value="ECO:0007669"/>
    <property type="project" value="InterPro"/>
</dbReference>
<dbReference type="Proteomes" id="UP000762676">
    <property type="component" value="Unassembled WGS sequence"/>
</dbReference>
<keyword evidence="3" id="KW-1185">Reference proteome</keyword>
<dbReference type="GO" id="GO:0034198">
    <property type="term" value="P:cellular response to amino acid starvation"/>
    <property type="evidence" value="ECO:0007669"/>
    <property type="project" value="TreeGrafter"/>
</dbReference>
<dbReference type="PANTHER" id="PTHR15435:SF2">
    <property type="entry name" value="KICSTOR COMPLEX PROTEIN KAPTIN"/>
    <property type="match status" value="1"/>
</dbReference>
<dbReference type="GO" id="GO:0030027">
    <property type="term" value="C:lamellipodium"/>
    <property type="evidence" value="ECO:0007669"/>
    <property type="project" value="TreeGrafter"/>
</dbReference>
<evidence type="ECO:0000313" key="3">
    <source>
        <dbReference type="Proteomes" id="UP000762676"/>
    </source>
</evidence>
<reference evidence="2 3" key="1">
    <citation type="journal article" date="2021" name="Elife">
        <title>Chloroplast acquisition without the gene transfer in kleptoplastic sea slugs, Plakobranchus ocellatus.</title>
        <authorList>
            <person name="Maeda T."/>
            <person name="Takahashi S."/>
            <person name="Yoshida T."/>
            <person name="Shimamura S."/>
            <person name="Takaki Y."/>
            <person name="Nagai Y."/>
            <person name="Toyoda A."/>
            <person name="Suzuki Y."/>
            <person name="Arimoto A."/>
            <person name="Ishii H."/>
            <person name="Satoh N."/>
            <person name="Nishiyama T."/>
            <person name="Hasebe M."/>
            <person name="Maruyama T."/>
            <person name="Minagawa J."/>
            <person name="Obokata J."/>
            <person name="Shigenobu S."/>
        </authorList>
    </citation>
    <scope>NUCLEOTIDE SEQUENCE [LARGE SCALE GENOMIC DNA]</scope>
</reference>
<proteinExistence type="predicted"/>
<organism evidence="2 3">
    <name type="scientific">Elysia marginata</name>
    <dbReference type="NCBI Taxonomy" id="1093978"/>
    <lineage>
        <taxon>Eukaryota</taxon>
        <taxon>Metazoa</taxon>
        <taxon>Spiralia</taxon>
        <taxon>Lophotrochozoa</taxon>
        <taxon>Mollusca</taxon>
        <taxon>Gastropoda</taxon>
        <taxon>Heterobranchia</taxon>
        <taxon>Euthyneura</taxon>
        <taxon>Panpulmonata</taxon>
        <taxon>Sacoglossa</taxon>
        <taxon>Placobranchoidea</taxon>
        <taxon>Plakobranchidae</taxon>
        <taxon>Elysia</taxon>
    </lineage>
</organism>
<evidence type="ECO:0000313" key="2">
    <source>
        <dbReference type="EMBL" id="GFS11683.1"/>
    </source>
</evidence>
<gene>
    <name evidence="2" type="ORF">ElyMa_006678500</name>
</gene>
<dbReference type="GO" id="GO:0015629">
    <property type="term" value="C:actin cytoskeleton"/>
    <property type="evidence" value="ECO:0007669"/>
    <property type="project" value="InterPro"/>
</dbReference>
<evidence type="ECO:0000256" key="1">
    <source>
        <dbReference type="SAM" id="MobiDB-lite"/>
    </source>
</evidence>
<protein>
    <submittedName>
        <fullName evidence="2">Kaptin-like</fullName>
    </submittedName>
</protein>
<dbReference type="PANTHER" id="PTHR15435">
    <property type="entry name" value="KICSTOR COMPLEX PROTEIN KAPTIN"/>
    <property type="match status" value="1"/>
</dbReference>
<dbReference type="GO" id="GO:0051015">
    <property type="term" value="F:actin filament binding"/>
    <property type="evidence" value="ECO:0007669"/>
    <property type="project" value="TreeGrafter"/>
</dbReference>
<dbReference type="InterPro" id="IPR029982">
    <property type="entry name" value="Kptn"/>
</dbReference>
<feature type="compositionally biased region" description="Basic and acidic residues" evidence="1">
    <location>
        <begin position="408"/>
        <end position="423"/>
    </location>
</feature>
<comment type="caution">
    <text evidence="2">The sequence shown here is derived from an EMBL/GenBank/DDBJ whole genome shotgun (WGS) entry which is preliminary data.</text>
</comment>
<sequence length="594" mass="67066">MTSKQLYWTDAHFCGLRSQTNVYGLTKITSHDGLTRLLAVSLDGHFITVEYQKSFDNRLIPITREGEFCMASAFNDPDVAEDFEVVSVDMFYQDKEKKDIILAVTYLRSSLAAPFEEKAYSAYMNIYYLADQEGAHINLIDAINVSQIQNLDYFPLQLLHHRIKMDTDQEETCLILSGNDNKVHVFRQKNDLAEFDEDQDMMSKYFPEFTNVNGCVTQMVLKSLDSSHRLSALGVQSGQVTLFLVNTSSQQIEKRWETDMDSPITSIQLFSHQVTAPYPDFLNNDDNSFRTTKSPEEQTDRSINLLITSAIDPAVVFCDVLESDLSKRHVLPLSNSQDVVLCSCIMDIDFDGENEILIGTYGQVLLAYKLTLERTPGMLMTSTPFPSPKPVPVGGSLADLPAVPVNDSDEKSSSEQVTHEKSDRRRHKSLAGILDSNGSPTQHEKHNHSRFHDSSLLSDVYLRDGQTARLVRSQENLTGCTSPRSVYFQTPDNSDSFEFLPHGSLPDHTEYPSYRLKWTKRFSDPVMGLTCDDMMRDGMLDLVVLTLKGLHILQPDLNEVAELLLERLKPFCDPTDRGNNVNADSFGKEDRVDS</sequence>
<dbReference type="EMBL" id="BMAT01013380">
    <property type="protein sequence ID" value="GFS11683.1"/>
    <property type="molecule type" value="Genomic_DNA"/>
</dbReference>
<dbReference type="AlphaFoldDB" id="A0AAV4IPC3"/>
<dbReference type="GO" id="GO:1904262">
    <property type="term" value="P:negative regulation of TORC1 signaling"/>
    <property type="evidence" value="ECO:0007669"/>
    <property type="project" value="TreeGrafter"/>
</dbReference>
<feature type="region of interest" description="Disordered" evidence="1">
    <location>
        <begin position="381"/>
        <end position="452"/>
    </location>
</feature>
<name>A0AAV4IPC3_9GAST</name>